<feature type="domain" description="IrrE N-terminal-like" evidence="1">
    <location>
        <begin position="11"/>
        <end position="89"/>
    </location>
</feature>
<dbReference type="InterPro" id="IPR052345">
    <property type="entry name" value="Rad_response_metalloprotease"/>
</dbReference>
<dbReference type="PANTHER" id="PTHR43236:SF1">
    <property type="entry name" value="BLL7220 PROTEIN"/>
    <property type="match status" value="1"/>
</dbReference>
<evidence type="ECO:0000313" key="2">
    <source>
        <dbReference type="EMBL" id="TDP42026.1"/>
    </source>
</evidence>
<dbReference type="AlphaFoldDB" id="A0A4R6PX16"/>
<dbReference type="Proteomes" id="UP000295087">
    <property type="component" value="Unassembled WGS sequence"/>
</dbReference>
<evidence type="ECO:0000313" key="3">
    <source>
        <dbReference type="Proteomes" id="UP000295087"/>
    </source>
</evidence>
<organism evidence="2 3">
    <name type="scientific">Nocardia ignorata</name>
    <dbReference type="NCBI Taxonomy" id="145285"/>
    <lineage>
        <taxon>Bacteria</taxon>
        <taxon>Bacillati</taxon>
        <taxon>Actinomycetota</taxon>
        <taxon>Actinomycetes</taxon>
        <taxon>Mycobacteriales</taxon>
        <taxon>Nocardiaceae</taxon>
        <taxon>Nocardia</taxon>
    </lineage>
</organism>
<dbReference type="EMBL" id="SNXK01000001">
    <property type="protein sequence ID" value="TDP42026.1"/>
    <property type="molecule type" value="Genomic_DNA"/>
</dbReference>
<sequence length="196" mass="21426">MALNPIKRDFYRQRFDVAHELGHLLMHSDAEPGGRIVENQANRFASELLMPADLIRGSLPTSMGGSAWRDLHQLKEYWGVSIQAMLYRARSLGVLSDMSYRNAMATISARGWRRVEPASIKVMEQPSLLPRAVELLGSEGISEKTLIEQSLVPAELFRTITARSPLPTMPGAPIPPNGSGAAGKVVSLFDVSLTSG</sequence>
<evidence type="ECO:0000259" key="1">
    <source>
        <dbReference type="Pfam" id="PF06114"/>
    </source>
</evidence>
<proteinExistence type="predicted"/>
<name>A0A4R6PX16_NOCIG</name>
<comment type="caution">
    <text evidence="2">The sequence shown here is derived from an EMBL/GenBank/DDBJ whole genome shotgun (WGS) entry which is preliminary data.</text>
</comment>
<dbReference type="InterPro" id="IPR010359">
    <property type="entry name" value="IrrE_HExxH"/>
</dbReference>
<gene>
    <name evidence="2" type="ORF">DFR75_1011132</name>
</gene>
<reference evidence="2 3" key="1">
    <citation type="submission" date="2019-03" db="EMBL/GenBank/DDBJ databases">
        <title>Genomic Encyclopedia of Type Strains, Phase IV (KMG-IV): sequencing the most valuable type-strain genomes for metagenomic binning, comparative biology and taxonomic classification.</title>
        <authorList>
            <person name="Goeker M."/>
        </authorList>
    </citation>
    <scope>NUCLEOTIDE SEQUENCE [LARGE SCALE GENOMIC DNA]</scope>
    <source>
        <strain evidence="2 3">DSM 44496</strain>
    </source>
</reference>
<dbReference type="Gene3D" id="1.10.10.2910">
    <property type="match status" value="1"/>
</dbReference>
<dbReference type="PANTHER" id="PTHR43236">
    <property type="entry name" value="ANTITOXIN HIGA1"/>
    <property type="match status" value="1"/>
</dbReference>
<dbReference type="Pfam" id="PF06114">
    <property type="entry name" value="Peptidase_M78"/>
    <property type="match status" value="1"/>
</dbReference>
<protein>
    <submittedName>
        <fullName evidence="2">Uncharacterized protein DUF955</fullName>
    </submittedName>
</protein>
<keyword evidence="3" id="KW-1185">Reference proteome</keyword>
<accession>A0A4R6PX16</accession>